<evidence type="ECO:0000313" key="9">
    <source>
        <dbReference type="EMBL" id="MRJ47917.1"/>
    </source>
</evidence>
<evidence type="ECO:0000256" key="3">
    <source>
        <dbReference type="ARBA" id="ARBA00023274"/>
    </source>
</evidence>
<comment type="similarity">
    <text evidence="1 6">Belongs to the universal ribosomal protein uL10 family.</text>
</comment>
<gene>
    <name evidence="6" type="primary">rplJ</name>
    <name evidence="9" type="ORF">GF867_10115</name>
    <name evidence="8" type="ORF">GIY09_09335</name>
    <name evidence="7" type="ORF">GIY11_07045</name>
</gene>
<dbReference type="GO" id="GO:0015934">
    <property type="term" value="C:large ribosomal subunit"/>
    <property type="evidence" value="ECO:0007669"/>
    <property type="project" value="InterPro"/>
</dbReference>
<reference evidence="10 12" key="2">
    <citation type="submission" date="2019-11" db="EMBL/GenBank/DDBJ databases">
        <title>Characterisation of Fundicoccus ignavus gen. nov. sp. nov., a novel genus of the family Aerococcaceae isolated from bulk tank milk.</title>
        <authorList>
            <person name="Siebert A."/>
            <person name="Huptas C."/>
            <person name="Wenning M."/>
            <person name="Scherer S."/>
            <person name="Doll E.V."/>
        </authorList>
    </citation>
    <scope>NUCLEOTIDE SEQUENCE [LARGE SCALE GENOMIC DNA]</scope>
    <source>
        <strain evidence="7 12">DSM 109653</strain>
        <strain evidence="8 10">WS4759</strain>
    </source>
</reference>
<comment type="subunit">
    <text evidence="4 6">Part of the ribosomal stalk of the 50S ribosomal subunit. The N-terminus interacts with L11 and the large rRNA to form the base of the stalk. The C-terminus forms an elongated spine to which L12 dimers bind in a sequential fashion forming a multimeric L10(L12)X complex.</text>
</comment>
<keyword evidence="6" id="KW-0694">RNA-binding</keyword>
<evidence type="ECO:0000256" key="4">
    <source>
        <dbReference type="ARBA" id="ARBA00026025"/>
    </source>
</evidence>
<dbReference type="EMBL" id="WJQT01000016">
    <property type="protein sequence ID" value="MRJ47917.1"/>
    <property type="molecule type" value="Genomic_DNA"/>
</dbReference>
<keyword evidence="6" id="KW-0699">rRNA-binding</keyword>
<evidence type="ECO:0000256" key="5">
    <source>
        <dbReference type="ARBA" id="ARBA00035202"/>
    </source>
</evidence>
<dbReference type="InterPro" id="IPR022973">
    <property type="entry name" value="Ribosomal_uL10_bac"/>
</dbReference>
<dbReference type="GO" id="GO:0070180">
    <property type="term" value="F:large ribosomal subunit rRNA binding"/>
    <property type="evidence" value="ECO:0007669"/>
    <property type="project" value="UniProtKB-UniRule"/>
</dbReference>
<dbReference type="HAMAP" id="MF_00362">
    <property type="entry name" value="Ribosomal_uL10"/>
    <property type="match status" value="1"/>
</dbReference>
<dbReference type="PANTHER" id="PTHR11560">
    <property type="entry name" value="39S RIBOSOMAL PROTEIN L10, MITOCHONDRIAL"/>
    <property type="match status" value="1"/>
</dbReference>
<dbReference type="GO" id="GO:0006412">
    <property type="term" value="P:translation"/>
    <property type="evidence" value="ECO:0007669"/>
    <property type="project" value="UniProtKB-UniRule"/>
</dbReference>
<dbReference type="GO" id="GO:0003735">
    <property type="term" value="F:structural constituent of ribosome"/>
    <property type="evidence" value="ECO:0007669"/>
    <property type="project" value="InterPro"/>
</dbReference>
<evidence type="ECO:0000313" key="7">
    <source>
        <dbReference type="EMBL" id="MRI81771.1"/>
    </source>
</evidence>
<comment type="function">
    <text evidence="6">Forms part of the ribosomal stalk, playing a central role in the interaction of the ribosome with GTP-bound translation factors.</text>
</comment>
<dbReference type="InterPro" id="IPR047865">
    <property type="entry name" value="Ribosomal_uL10_bac_type"/>
</dbReference>
<keyword evidence="10" id="KW-1185">Reference proteome</keyword>
<keyword evidence="3 6" id="KW-0687">Ribonucleoprotein</keyword>
<evidence type="ECO:0000313" key="11">
    <source>
        <dbReference type="Proteomes" id="UP000440066"/>
    </source>
</evidence>
<dbReference type="InterPro" id="IPR002363">
    <property type="entry name" value="Ribosomal_uL10_CS_bac"/>
</dbReference>
<dbReference type="Gene3D" id="3.30.70.1730">
    <property type="match status" value="1"/>
</dbReference>
<dbReference type="Pfam" id="PF00466">
    <property type="entry name" value="Ribosomal_L10"/>
    <property type="match status" value="1"/>
</dbReference>
<dbReference type="Proteomes" id="UP000430975">
    <property type="component" value="Unassembled WGS sequence"/>
</dbReference>
<dbReference type="EMBL" id="WJQS01000008">
    <property type="protein sequence ID" value="MRI86065.1"/>
    <property type="molecule type" value="Genomic_DNA"/>
</dbReference>
<evidence type="ECO:0000256" key="6">
    <source>
        <dbReference type="HAMAP-Rule" id="MF_00362"/>
    </source>
</evidence>
<dbReference type="EMBL" id="WJQR01000005">
    <property type="protein sequence ID" value="MRI81771.1"/>
    <property type="molecule type" value="Genomic_DNA"/>
</dbReference>
<dbReference type="CDD" id="cd05797">
    <property type="entry name" value="Ribosomal_L10"/>
    <property type="match status" value="1"/>
</dbReference>
<dbReference type="Proteomes" id="UP000440066">
    <property type="component" value="Unassembled WGS sequence"/>
</dbReference>
<dbReference type="InterPro" id="IPR001790">
    <property type="entry name" value="Ribosomal_uL10"/>
</dbReference>
<evidence type="ECO:0000313" key="10">
    <source>
        <dbReference type="Proteomes" id="UP000430975"/>
    </source>
</evidence>
<reference evidence="9 11" key="1">
    <citation type="submission" date="2019-11" db="EMBL/GenBank/DDBJ databases">
        <title>Characterisation of Fundicoccus ignavus gen. nov. sp. nov., a novel genus of the family Aerococcaceae from bulk tank milk.</title>
        <authorList>
            <person name="Siebert A."/>
            <person name="Huptas C."/>
            <person name="Wenning M."/>
            <person name="Scherer S."/>
            <person name="Doll E.V."/>
        </authorList>
    </citation>
    <scope>NUCLEOTIDE SEQUENCE [LARGE SCALE GENOMIC DNA]</scope>
    <source>
        <strain evidence="9 11">DSM 109652</strain>
    </source>
</reference>
<dbReference type="SUPFAM" id="SSF160369">
    <property type="entry name" value="Ribosomal protein L10-like"/>
    <property type="match status" value="1"/>
</dbReference>
<keyword evidence="2 6" id="KW-0689">Ribosomal protein</keyword>
<dbReference type="InterPro" id="IPR043141">
    <property type="entry name" value="Ribosomal_uL10-like_sf"/>
</dbReference>
<organism evidence="8 10">
    <name type="scientific">Fundicoccus ignavus</name>
    <dbReference type="NCBI Taxonomy" id="2664442"/>
    <lineage>
        <taxon>Bacteria</taxon>
        <taxon>Bacillati</taxon>
        <taxon>Bacillota</taxon>
        <taxon>Bacilli</taxon>
        <taxon>Lactobacillales</taxon>
        <taxon>Aerococcaceae</taxon>
        <taxon>Fundicoccus</taxon>
    </lineage>
</organism>
<comment type="caution">
    <text evidence="8">The sequence shown here is derived from an EMBL/GenBank/DDBJ whole genome shotgun (WGS) entry which is preliminary data.</text>
</comment>
<dbReference type="AlphaFoldDB" id="A0A6I2GRG1"/>
<evidence type="ECO:0000313" key="12">
    <source>
        <dbReference type="Proteomes" id="UP000469870"/>
    </source>
</evidence>
<dbReference type="Proteomes" id="UP000469870">
    <property type="component" value="Unassembled WGS sequence"/>
</dbReference>
<protein>
    <recommendedName>
        <fullName evidence="5 6">Large ribosomal subunit protein uL10</fullName>
    </recommendedName>
</protein>
<evidence type="ECO:0000256" key="1">
    <source>
        <dbReference type="ARBA" id="ARBA00008889"/>
    </source>
</evidence>
<accession>A0A6I2GRG1</accession>
<proteinExistence type="inferred from homology"/>
<evidence type="ECO:0000256" key="2">
    <source>
        <dbReference type="ARBA" id="ARBA00022980"/>
    </source>
</evidence>
<evidence type="ECO:0000313" key="8">
    <source>
        <dbReference type="EMBL" id="MRI86065.1"/>
    </source>
</evidence>
<name>A0A6I2GRG1_9LACT</name>
<dbReference type="NCBIfam" id="NF000955">
    <property type="entry name" value="PRK00099.1-1"/>
    <property type="match status" value="1"/>
</dbReference>
<dbReference type="PROSITE" id="PS01109">
    <property type="entry name" value="RIBOSOMAL_L10"/>
    <property type="match status" value="1"/>
</dbReference>
<sequence length="172" mass="18265">MEVKLLTKAIMVKKQEEVSFIASELKDATSVVVIDYLGLTVEEVTSLRKQLRESGTKMKVVKNTILRRAAVEAGIEGLEDVFAGPSAIVYSTDEVVAPAKIVAEFAEKASELSIKGGLIEGKVASADDINALAKLPDRDGLLSMLLSVLQAPVRNVALAVKAVAEAKDEDAA</sequence>